<evidence type="ECO:0000256" key="1">
    <source>
        <dbReference type="ARBA" id="ARBA00004141"/>
    </source>
</evidence>
<dbReference type="PANTHER" id="PTHR43847:SF1">
    <property type="entry name" value="BLL3993 PROTEIN"/>
    <property type="match status" value="1"/>
</dbReference>
<dbReference type="InterPro" id="IPR052527">
    <property type="entry name" value="Metal_cation-efflux_comp"/>
</dbReference>
<keyword evidence="3 5" id="KW-1133">Transmembrane helix</keyword>
<comment type="subcellular location">
    <subcellularLocation>
        <location evidence="5">Endoplasmic reticulum membrane</location>
        <topology evidence="5">Multi-pass membrane protein</topology>
    </subcellularLocation>
    <subcellularLocation>
        <location evidence="1">Membrane</location>
        <topology evidence="1">Multi-pass membrane protein</topology>
    </subcellularLocation>
</comment>
<evidence type="ECO:0000256" key="3">
    <source>
        <dbReference type="ARBA" id="ARBA00022989"/>
    </source>
</evidence>
<organism evidence="6 7">
    <name type="scientific">Antrodiella citrinella</name>
    <dbReference type="NCBI Taxonomy" id="2447956"/>
    <lineage>
        <taxon>Eukaryota</taxon>
        <taxon>Fungi</taxon>
        <taxon>Dikarya</taxon>
        <taxon>Basidiomycota</taxon>
        <taxon>Agaricomycotina</taxon>
        <taxon>Agaricomycetes</taxon>
        <taxon>Polyporales</taxon>
        <taxon>Steccherinaceae</taxon>
        <taxon>Antrodiella</taxon>
    </lineage>
</organism>
<comment type="similarity">
    <text evidence="5">Belongs to the class VI-like SAM-binding methyltransferase superfamily. Isoprenylcysteine carboxyl methyltransferase family.</text>
</comment>
<evidence type="ECO:0000256" key="5">
    <source>
        <dbReference type="RuleBase" id="RU362022"/>
    </source>
</evidence>
<feature type="transmembrane region" description="Helical" evidence="5">
    <location>
        <begin position="193"/>
        <end position="213"/>
    </location>
</feature>
<keyword evidence="5" id="KW-0949">S-adenosyl-L-methionine</keyword>
<evidence type="ECO:0000313" key="6">
    <source>
        <dbReference type="EMBL" id="THH27640.1"/>
    </source>
</evidence>
<keyword evidence="5" id="KW-0256">Endoplasmic reticulum</keyword>
<dbReference type="EMBL" id="SGPM01000236">
    <property type="protein sequence ID" value="THH27640.1"/>
    <property type="molecule type" value="Genomic_DNA"/>
</dbReference>
<dbReference type="InterPro" id="IPR007269">
    <property type="entry name" value="ICMT_MeTrfase"/>
</dbReference>
<dbReference type="AlphaFoldDB" id="A0A4S4MW79"/>
<dbReference type="Pfam" id="PF04140">
    <property type="entry name" value="ICMT"/>
    <property type="match status" value="1"/>
</dbReference>
<keyword evidence="2 5" id="KW-0812">Transmembrane</keyword>
<dbReference type="OrthoDB" id="422086at2759"/>
<keyword evidence="4 5" id="KW-0472">Membrane</keyword>
<keyword evidence="7" id="KW-1185">Reference proteome</keyword>
<keyword evidence="5" id="KW-0489">Methyltransferase</keyword>
<dbReference type="PANTHER" id="PTHR43847">
    <property type="entry name" value="BLL3993 PROTEIN"/>
    <property type="match status" value="1"/>
</dbReference>
<evidence type="ECO:0000256" key="2">
    <source>
        <dbReference type="ARBA" id="ARBA00022692"/>
    </source>
</evidence>
<accession>A0A4S4MW79</accession>
<keyword evidence="5" id="KW-0808">Transferase</keyword>
<comment type="caution">
    <text evidence="5">Lacks conserved residue(s) required for the propagation of feature annotation.</text>
</comment>
<comment type="catalytic activity">
    <reaction evidence="5">
        <text>[protein]-C-terminal S-[(2E,6E)-farnesyl]-L-cysteine + S-adenosyl-L-methionine = [protein]-C-terminal S-[(2E,6E)-farnesyl]-L-cysteine methyl ester + S-adenosyl-L-homocysteine</text>
        <dbReference type="Rhea" id="RHEA:21672"/>
        <dbReference type="Rhea" id="RHEA-COMP:12125"/>
        <dbReference type="Rhea" id="RHEA-COMP:12126"/>
        <dbReference type="ChEBI" id="CHEBI:57856"/>
        <dbReference type="ChEBI" id="CHEBI:59789"/>
        <dbReference type="ChEBI" id="CHEBI:90510"/>
        <dbReference type="ChEBI" id="CHEBI:90511"/>
        <dbReference type="EC" id="2.1.1.100"/>
    </reaction>
</comment>
<feature type="transmembrane region" description="Helical" evidence="5">
    <location>
        <begin position="102"/>
        <end position="125"/>
    </location>
</feature>
<evidence type="ECO:0000256" key="4">
    <source>
        <dbReference type="ARBA" id="ARBA00023136"/>
    </source>
</evidence>
<evidence type="ECO:0000313" key="7">
    <source>
        <dbReference type="Proteomes" id="UP000308730"/>
    </source>
</evidence>
<comment type="caution">
    <text evidence="6">The sequence shown here is derived from an EMBL/GenBank/DDBJ whole genome shotgun (WGS) entry which is preliminary data.</text>
</comment>
<sequence length="247" mass="28089">MEALLSNPAAKIPFLVVNLILARRSSLPPTLPPKQGEKDGYEADAKTRDVVKDWASWYTPTRRRTMHVITFIEILILLSRRYPTLLSNSPLSILKPLLSSRYLNHIRVTPTFLLGSLLLYVGTFIRVACYRTMGRHFTFQLAILPQHKLITSGPYAIVRHPGYTASVLVNLGVILCQVGHGSWMREVVMRTRWGKGVGVGWVCAVSAVSYMLVARIPKEDTVLRREFGAEWEKWAERTRFRLIPGIY</sequence>
<gene>
    <name evidence="6" type="ORF">EUX98_g6541</name>
</gene>
<dbReference type="EC" id="2.1.1.100" evidence="5"/>
<dbReference type="Proteomes" id="UP000308730">
    <property type="component" value="Unassembled WGS sequence"/>
</dbReference>
<dbReference type="Gene3D" id="1.20.120.1630">
    <property type="match status" value="1"/>
</dbReference>
<dbReference type="GO" id="GO:0032259">
    <property type="term" value="P:methylation"/>
    <property type="evidence" value="ECO:0007669"/>
    <property type="project" value="UniProtKB-KW"/>
</dbReference>
<name>A0A4S4MW79_9APHY</name>
<dbReference type="GO" id="GO:0005789">
    <property type="term" value="C:endoplasmic reticulum membrane"/>
    <property type="evidence" value="ECO:0007669"/>
    <property type="project" value="UniProtKB-SubCell"/>
</dbReference>
<reference evidence="6 7" key="1">
    <citation type="submission" date="2019-02" db="EMBL/GenBank/DDBJ databases">
        <title>Genome sequencing of the rare red list fungi Antrodiella citrinella (Flaviporus citrinellus).</title>
        <authorList>
            <person name="Buettner E."/>
            <person name="Kellner H."/>
        </authorList>
    </citation>
    <scope>NUCLEOTIDE SEQUENCE [LARGE SCALE GENOMIC DNA]</scope>
    <source>
        <strain evidence="6 7">DSM 108506</strain>
    </source>
</reference>
<proteinExistence type="inferred from homology"/>
<protein>
    <recommendedName>
        <fullName evidence="5">Protein-S-isoprenylcysteine O-methyltransferase</fullName>
        <ecNumber evidence="5">2.1.1.100</ecNumber>
    </recommendedName>
</protein>
<dbReference type="GO" id="GO:0004671">
    <property type="term" value="F:protein C-terminal S-isoprenylcysteine carboxyl O-methyltransferase activity"/>
    <property type="evidence" value="ECO:0007669"/>
    <property type="project" value="UniProtKB-EC"/>
</dbReference>